<dbReference type="Proteomes" id="UP001500418">
    <property type="component" value="Unassembled WGS sequence"/>
</dbReference>
<accession>A0ABN1PFH1</accession>
<keyword evidence="3" id="KW-1185">Reference proteome</keyword>
<feature type="region of interest" description="Disordered" evidence="1">
    <location>
        <begin position="1"/>
        <end position="21"/>
    </location>
</feature>
<evidence type="ECO:0008006" key="4">
    <source>
        <dbReference type="Google" id="ProtNLM"/>
    </source>
</evidence>
<organism evidence="2 3">
    <name type="scientific">Streptomyces rhizosphaericus</name>
    <dbReference type="NCBI Taxonomy" id="114699"/>
    <lineage>
        <taxon>Bacteria</taxon>
        <taxon>Bacillati</taxon>
        <taxon>Actinomycetota</taxon>
        <taxon>Actinomycetes</taxon>
        <taxon>Kitasatosporales</taxon>
        <taxon>Streptomycetaceae</taxon>
        <taxon>Streptomyces</taxon>
        <taxon>Streptomyces violaceusniger group</taxon>
    </lineage>
</organism>
<feature type="region of interest" description="Disordered" evidence="1">
    <location>
        <begin position="72"/>
        <end position="94"/>
    </location>
</feature>
<comment type="caution">
    <text evidence="2">The sequence shown here is derived from an EMBL/GenBank/DDBJ whole genome shotgun (WGS) entry which is preliminary data.</text>
</comment>
<proteinExistence type="predicted"/>
<evidence type="ECO:0000256" key="1">
    <source>
        <dbReference type="SAM" id="MobiDB-lite"/>
    </source>
</evidence>
<gene>
    <name evidence="2" type="ORF">GCM10009575_027870</name>
</gene>
<evidence type="ECO:0000313" key="3">
    <source>
        <dbReference type="Proteomes" id="UP001500418"/>
    </source>
</evidence>
<name>A0ABN1PFH1_9ACTN</name>
<sequence length="94" mass="10484">MKAEYQKRERKAIRTSNATDRERVEKAVGTLRGFGTGEPKTLIRRSPRRPVQILVQWRHAEQARCGGCQVLSESSDGQKEGFTDDSAGLEVVPA</sequence>
<reference evidence="2 3" key="1">
    <citation type="journal article" date="2019" name="Int. J. Syst. Evol. Microbiol.">
        <title>The Global Catalogue of Microorganisms (GCM) 10K type strain sequencing project: providing services to taxonomists for standard genome sequencing and annotation.</title>
        <authorList>
            <consortium name="The Broad Institute Genomics Platform"/>
            <consortium name="The Broad Institute Genome Sequencing Center for Infectious Disease"/>
            <person name="Wu L."/>
            <person name="Ma J."/>
        </authorList>
    </citation>
    <scope>NUCLEOTIDE SEQUENCE [LARGE SCALE GENOMIC DNA]</scope>
    <source>
        <strain evidence="2 3">JCM 11444</strain>
    </source>
</reference>
<protein>
    <recommendedName>
        <fullName evidence="4">Transposase</fullName>
    </recommendedName>
</protein>
<evidence type="ECO:0000313" key="2">
    <source>
        <dbReference type="EMBL" id="GAA0927468.1"/>
    </source>
</evidence>
<dbReference type="EMBL" id="BAAAID010000014">
    <property type="protein sequence ID" value="GAA0927468.1"/>
    <property type="molecule type" value="Genomic_DNA"/>
</dbReference>